<dbReference type="GO" id="GO:0003824">
    <property type="term" value="F:catalytic activity"/>
    <property type="evidence" value="ECO:0007669"/>
    <property type="project" value="UniProtKB-ARBA"/>
</dbReference>
<dbReference type="SUPFAM" id="SSF141868">
    <property type="entry name" value="EAL domain-like"/>
    <property type="match status" value="1"/>
</dbReference>
<dbReference type="SMART" id="SM00086">
    <property type="entry name" value="PAC"/>
    <property type="match status" value="1"/>
</dbReference>
<dbReference type="InterPro" id="IPR043128">
    <property type="entry name" value="Rev_trsase/Diguanyl_cyclase"/>
</dbReference>
<keyword evidence="2" id="KW-0812">Transmembrane</keyword>
<dbReference type="InterPro" id="IPR035965">
    <property type="entry name" value="PAS-like_dom_sf"/>
</dbReference>
<keyword evidence="2" id="KW-1133">Transmembrane helix</keyword>
<feature type="transmembrane region" description="Helical" evidence="2">
    <location>
        <begin position="191"/>
        <end position="207"/>
    </location>
</feature>
<protein>
    <submittedName>
        <fullName evidence="6">PAS domain S-box-containing protein/diguanylate cyclase (GGDEF) domain-containing protein</fullName>
    </submittedName>
</protein>
<dbReference type="Pfam" id="PF00563">
    <property type="entry name" value="EAL"/>
    <property type="match status" value="1"/>
</dbReference>
<dbReference type="NCBIfam" id="TIGR00229">
    <property type="entry name" value="sensory_box"/>
    <property type="match status" value="1"/>
</dbReference>
<feature type="transmembrane region" description="Helical" evidence="2">
    <location>
        <begin position="236"/>
        <end position="255"/>
    </location>
</feature>
<dbReference type="InterPro" id="IPR035919">
    <property type="entry name" value="EAL_sf"/>
</dbReference>
<feature type="domain" description="GGDEF" evidence="5">
    <location>
        <begin position="583"/>
        <end position="716"/>
    </location>
</feature>
<feature type="transmembrane region" description="Helical" evidence="2">
    <location>
        <begin position="12"/>
        <end position="31"/>
    </location>
</feature>
<dbReference type="CDD" id="cd00130">
    <property type="entry name" value="PAS"/>
    <property type="match status" value="2"/>
</dbReference>
<evidence type="ECO:0000256" key="2">
    <source>
        <dbReference type="SAM" id="Phobius"/>
    </source>
</evidence>
<dbReference type="SMART" id="SM00267">
    <property type="entry name" value="GGDEF"/>
    <property type="match status" value="1"/>
</dbReference>
<dbReference type="PROSITE" id="PS50883">
    <property type="entry name" value="EAL"/>
    <property type="match status" value="1"/>
</dbReference>
<dbReference type="Proteomes" id="UP000199477">
    <property type="component" value="Unassembled WGS sequence"/>
</dbReference>
<organism evidence="6 7">
    <name type="scientific">Dyella marensis</name>
    <dbReference type="NCBI Taxonomy" id="500610"/>
    <lineage>
        <taxon>Bacteria</taxon>
        <taxon>Pseudomonadati</taxon>
        <taxon>Pseudomonadota</taxon>
        <taxon>Gammaproteobacteria</taxon>
        <taxon>Lysobacterales</taxon>
        <taxon>Rhodanobacteraceae</taxon>
        <taxon>Dyella</taxon>
    </lineage>
</organism>
<feature type="domain" description="EAL" evidence="4">
    <location>
        <begin position="725"/>
        <end position="979"/>
    </location>
</feature>
<dbReference type="InterPro" id="IPR001610">
    <property type="entry name" value="PAC"/>
</dbReference>
<reference evidence="7" key="1">
    <citation type="submission" date="2016-10" db="EMBL/GenBank/DDBJ databases">
        <authorList>
            <person name="Varghese N."/>
            <person name="Submissions S."/>
        </authorList>
    </citation>
    <scope>NUCLEOTIDE SEQUENCE [LARGE SCALE GENOMIC DNA]</scope>
    <source>
        <strain evidence="7">UNC178MFTsu3.1</strain>
    </source>
</reference>
<dbReference type="Gene3D" id="3.30.450.20">
    <property type="entry name" value="PAS domain"/>
    <property type="match status" value="2"/>
</dbReference>
<evidence type="ECO:0000256" key="1">
    <source>
        <dbReference type="ARBA" id="ARBA00001946"/>
    </source>
</evidence>
<feature type="transmembrane region" description="Helical" evidence="2">
    <location>
        <begin position="161"/>
        <end position="179"/>
    </location>
</feature>
<dbReference type="SUPFAM" id="SSF55785">
    <property type="entry name" value="PYP-like sensor domain (PAS domain)"/>
    <property type="match status" value="2"/>
</dbReference>
<dbReference type="STRING" id="500610.SAMN02799615_04202"/>
<dbReference type="Pfam" id="PF00990">
    <property type="entry name" value="GGDEF"/>
    <property type="match status" value="1"/>
</dbReference>
<dbReference type="Pfam" id="PF08448">
    <property type="entry name" value="PAS_4"/>
    <property type="match status" value="1"/>
</dbReference>
<keyword evidence="2" id="KW-0472">Membrane</keyword>
<sequence length="987" mass="106848">MEGLIRQAYRRYDFAVSVAAVGLAAAASIWLTRFGGPLATVWIANGLAIAALMRRGGEGMLRFLAITTAMVWLLGVLGGFSALNALNLTLVNALEIGWVVRMLSGSEGVTYLEQPLGVQRFIVWAVVVAPVVTSALAAPVHALETGASVWLTLGMRSCSHALGNAIAVPLALGIARWRHIAPLSQQRARRSLLALLLLALATVGAFVQPEVPGLFVVFPPLVLLAMVGNRRWGVGGVLMVALLGGWLTVIGQGPIAEPGTPPALATMQFQLFVLCCIAVALPLVTSMEQRRRLGRTLRGSEARYRMLAEYSHDLVLLLDAQGYCKYVSPAAYPILGYRPDKLVESSLQSLIDEASLATAVELWRRLINGDHPGTTLLRMRHADGSYRVMEAAGGVIDEEPDRVILTLRDVTARIGAEEALREERRLTDITLKAIGDAVFTLDREGRLGFANPAGAELLARSTQPFADKLEDRLPLWRASERVREDHPVRTALNTGAPAGPLLCVLEPEGEPSRAMECSAVPIRNELGGVIGAVFVLHDVSAILALSERMSHLAHFDALTDLPNRPLLLERLSAALGRARQGAHHLAVVFIDVDRFKQINDTLGHVAGDAVLKQVAERLLSAMGAGDTVARLGGDEFVVLIPAVNDRDAVAACALQALEALSAPMRVGRRELRLTASIGIAMFPDDGDEPDLLIRHADMAMYAAKRAGRNDYHFYISSMDAGAQAEFDLENALRAALARSELFLDFQPRVDTSDGRMLGAEALLRWRRTDGTVCRPDAFIPIAEASGLILVIGAWVLKEACQACRDWQDGPLRDVGVSVNISQLQFGRENFLQLVMEALREAGLPPHLLELELTESMLMEPTDAVRQRIAGLKSLGVNLSIDDFGTGYSSLAYLRRFAIDTLKIDRSFIADMADDPEDASVIHAIIALAISLGKRVVAEGVETQRQADLLAALGCHEMQGHLYSPPVDAARLAEFARRRGAARTRRLG</sequence>
<dbReference type="InterPro" id="IPR029787">
    <property type="entry name" value="Nucleotide_cyclase"/>
</dbReference>
<gene>
    <name evidence="6" type="ORF">SAMN02799615_04202</name>
</gene>
<name>A0A1I2JVT4_9GAMM</name>
<dbReference type="SUPFAM" id="SSF55073">
    <property type="entry name" value="Nucleotide cyclase"/>
    <property type="match status" value="1"/>
</dbReference>
<dbReference type="InterPro" id="IPR001633">
    <property type="entry name" value="EAL_dom"/>
</dbReference>
<dbReference type="InterPro" id="IPR052155">
    <property type="entry name" value="Biofilm_reg_signaling"/>
</dbReference>
<dbReference type="NCBIfam" id="TIGR00254">
    <property type="entry name" value="GGDEF"/>
    <property type="match status" value="1"/>
</dbReference>
<comment type="cofactor">
    <cofactor evidence="1">
        <name>Mg(2+)</name>
        <dbReference type="ChEBI" id="CHEBI:18420"/>
    </cofactor>
</comment>
<evidence type="ECO:0000313" key="7">
    <source>
        <dbReference type="Proteomes" id="UP000199477"/>
    </source>
</evidence>
<dbReference type="PROSITE" id="PS50112">
    <property type="entry name" value="PAS"/>
    <property type="match status" value="1"/>
</dbReference>
<dbReference type="PROSITE" id="PS50887">
    <property type="entry name" value="GGDEF"/>
    <property type="match status" value="1"/>
</dbReference>
<evidence type="ECO:0000259" key="4">
    <source>
        <dbReference type="PROSITE" id="PS50883"/>
    </source>
</evidence>
<dbReference type="Gene3D" id="3.30.70.270">
    <property type="match status" value="1"/>
</dbReference>
<dbReference type="Pfam" id="PF08447">
    <property type="entry name" value="PAS_3"/>
    <property type="match status" value="1"/>
</dbReference>
<feature type="transmembrane region" description="Helical" evidence="2">
    <location>
        <begin position="121"/>
        <end position="141"/>
    </location>
</feature>
<keyword evidence="7" id="KW-1185">Reference proteome</keyword>
<evidence type="ECO:0000259" key="3">
    <source>
        <dbReference type="PROSITE" id="PS50112"/>
    </source>
</evidence>
<proteinExistence type="predicted"/>
<dbReference type="FunFam" id="3.30.70.270:FF:000001">
    <property type="entry name" value="Diguanylate cyclase domain protein"/>
    <property type="match status" value="1"/>
</dbReference>
<evidence type="ECO:0000259" key="5">
    <source>
        <dbReference type="PROSITE" id="PS50887"/>
    </source>
</evidence>
<dbReference type="PANTHER" id="PTHR44757">
    <property type="entry name" value="DIGUANYLATE CYCLASE DGCP"/>
    <property type="match status" value="1"/>
</dbReference>
<evidence type="ECO:0000313" key="6">
    <source>
        <dbReference type="EMBL" id="SFF57187.1"/>
    </source>
</evidence>
<dbReference type="InterPro" id="IPR000014">
    <property type="entry name" value="PAS"/>
</dbReference>
<dbReference type="SMART" id="SM00091">
    <property type="entry name" value="PAS"/>
    <property type="match status" value="2"/>
</dbReference>
<dbReference type="PANTHER" id="PTHR44757:SF2">
    <property type="entry name" value="BIOFILM ARCHITECTURE MAINTENANCE PROTEIN MBAA"/>
    <property type="match status" value="1"/>
</dbReference>
<dbReference type="CDD" id="cd01948">
    <property type="entry name" value="EAL"/>
    <property type="match status" value="1"/>
</dbReference>
<accession>A0A1I2JVT4</accession>
<dbReference type="InterPro" id="IPR013655">
    <property type="entry name" value="PAS_fold_3"/>
</dbReference>
<feature type="transmembrane region" description="Helical" evidence="2">
    <location>
        <begin position="267"/>
        <end position="285"/>
    </location>
</feature>
<dbReference type="AlphaFoldDB" id="A0A1I2JVT4"/>
<dbReference type="Gene3D" id="3.20.20.450">
    <property type="entry name" value="EAL domain"/>
    <property type="match status" value="1"/>
</dbReference>
<dbReference type="EMBL" id="FONH01000030">
    <property type="protein sequence ID" value="SFF57187.1"/>
    <property type="molecule type" value="Genomic_DNA"/>
</dbReference>
<dbReference type="SMART" id="SM00052">
    <property type="entry name" value="EAL"/>
    <property type="match status" value="1"/>
</dbReference>
<dbReference type="InterPro" id="IPR013656">
    <property type="entry name" value="PAS_4"/>
</dbReference>
<feature type="domain" description="PAS" evidence="3">
    <location>
        <begin position="300"/>
        <end position="370"/>
    </location>
</feature>
<dbReference type="InterPro" id="IPR000160">
    <property type="entry name" value="GGDEF_dom"/>
</dbReference>
<feature type="transmembrane region" description="Helical" evidence="2">
    <location>
        <begin position="60"/>
        <end position="77"/>
    </location>
</feature>
<dbReference type="RefSeq" id="WP_051548526.1">
    <property type="nucleotide sequence ID" value="NZ_FONH01000030.1"/>
</dbReference>
<dbReference type="CDD" id="cd01949">
    <property type="entry name" value="GGDEF"/>
    <property type="match status" value="1"/>
</dbReference>